<organism evidence="2 3">
    <name type="scientific">Rhodopila globiformis</name>
    <name type="common">Rhodopseudomonas globiformis</name>
    <dbReference type="NCBI Taxonomy" id="1071"/>
    <lineage>
        <taxon>Bacteria</taxon>
        <taxon>Pseudomonadati</taxon>
        <taxon>Pseudomonadota</taxon>
        <taxon>Alphaproteobacteria</taxon>
        <taxon>Acetobacterales</taxon>
        <taxon>Acetobacteraceae</taxon>
        <taxon>Rhodopila</taxon>
    </lineage>
</organism>
<keyword evidence="3" id="KW-1185">Reference proteome</keyword>
<dbReference type="Proteomes" id="UP000239724">
    <property type="component" value="Unassembled WGS sequence"/>
</dbReference>
<feature type="domain" description="Ribbon-helix-helix" evidence="1">
    <location>
        <begin position="7"/>
        <end position="69"/>
    </location>
</feature>
<evidence type="ECO:0000313" key="3">
    <source>
        <dbReference type="Proteomes" id="UP000239724"/>
    </source>
</evidence>
<reference evidence="2 3" key="1">
    <citation type="journal article" date="2018" name="Arch. Microbiol.">
        <title>New insights into the metabolic potential of the phototrophic purple bacterium Rhodopila globiformis DSM 161(T) from its draft genome sequence and evidence for a vanadium-dependent nitrogenase.</title>
        <authorList>
            <person name="Imhoff J.F."/>
            <person name="Rahn T."/>
            <person name="Kunzel S."/>
            <person name="Neulinger S.C."/>
        </authorList>
    </citation>
    <scope>NUCLEOTIDE SEQUENCE [LARGE SCALE GENOMIC DNA]</scope>
    <source>
        <strain evidence="2 3">DSM 161</strain>
    </source>
</reference>
<dbReference type="InterPro" id="IPR038268">
    <property type="entry name" value="RHH_sf"/>
</dbReference>
<sequence>MPVSRLVNRNVVAERGRTSMRLEPELWDALNEICERESQDMSTLVRHVEAAGHTGGRTSAIRVFILNYFRNATTEAGHAGAGHGPIVRSRVAEVTPLRSVVGNHVSA</sequence>
<comment type="caution">
    <text evidence="2">The sequence shown here is derived from an EMBL/GenBank/DDBJ whole genome shotgun (WGS) entry which is preliminary data.</text>
</comment>
<dbReference type="OrthoDB" id="8479603at2"/>
<dbReference type="Pfam" id="PF13467">
    <property type="entry name" value="RHH_4"/>
    <property type="match status" value="1"/>
</dbReference>
<dbReference type="InterPro" id="IPR027373">
    <property type="entry name" value="RHH_dom"/>
</dbReference>
<accession>A0A2S6MW88</accession>
<gene>
    <name evidence="2" type="ORF">CCS01_30100</name>
</gene>
<dbReference type="RefSeq" id="WP_104522689.1">
    <property type="nucleotide sequence ID" value="NZ_NHRY01000269.1"/>
</dbReference>
<evidence type="ECO:0000259" key="1">
    <source>
        <dbReference type="Pfam" id="PF13467"/>
    </source>
</evidence>
<protein>
    <recommendedName>
        <fullName evidence="1">Ribbon-helix-helix domain-containing protein</fullName>
    </recommendedName>
</protein>
<dbReference type="Gene3D" id="1.10.3990.20">
    <property type="entry name" value="protein bp1543"/>
    <property type="match status" value="1"/>
</dbReference>
<proteinExistence type="predicted"/>
<name>A0A2S6MW88_RHOGL</name>
<dbReference type="EMBL" id="NHRY01000269">
    <property type="protein sequence ID" value="PPQ26608.1"/>
    <property type="molecule type" value="Genomic_DNA"/>
</dbReference>
<dbReference type="AlphaFoldDB" id="A0A2S6MW88"/>
<evidence type="ECO:0000313" key="2">
    <source>
        <dbReference type="EMBL" id="PPQ26608.1"/>
    </source>
</evidence>